<dbReference type="InterPro" id="IPR002347">
    <property type="entry name" value="SDR_fam"/>
</dbReference>
<proteinExistence type="inferred from homology"/>
<dbReference type="PRINTS" id="PR00081">
    <property type="entry name" value="GDHRDH"/>
</dbReference>
<keyword evidence="3" id="KW-1185">Reference proteome</keyword>
<dbReference type="Pfam" id="PF13561">
    <property type="entry name" value="adh_short_C2"/>
    <property type="match status" value="1"/>
</dbReference>
<sequence>MSRHLPAAFDLTGRTAVVTGAGSPTGIGMACARLLAECGASVVLGATTDRVRERVAELRDAGHAAAGVAADLTTEEGAAAVVAASLDLGGGLDVLVNNAGMVSVAAGGDYLEGDLLGTPPERWEASMGRNLDTAFLMTRAALPHLRASGRGRVVMVSSVSGPVMAMRADVAYAAAKAGLVGFARALAVDEAPHGVTVNAVAPGWIATGSQTPSEAREGQVTPAGRSGTADEVAAAVAFLASPGAGYVTGQVLVVDGGNSVAEERATR</sequence>
<comment type="caution">
    <text evidence="2">The sequence shown here is derived from an EMBL/GenBank/DDBJ whole genome shotgun (WGS) entry which is preliminary data.</text>
</comment>
<dbReference type="PROSITE" id="PS51257">
    <property type="entry name" value="PROKAR_LIPOPROTEIN"/>
    <property type="match status" value="1"/>
</dbReference>
<accession>A0ABP8JYE0</accession>
<reference evidence="3" key="1">
    <citation type="journal article" date="2019" name="Int. J. Syst. Evol. Microbiol.">
        <title>The Global Catalogue of Microorganisms (GCM) 10K type strain sequencing project: providing services to taxonomists for standard genome sequencing and annotation.</title>
        <authorList>
            <consortium name="The Broad Institute Genomics Platform"/>
            <consortium name="The Broad Institute Genome Sequencing Center for Infectious Disease"/>
            <person name="Wu L."/>
            <person name="Ma J."/>
        </authorList>
    </citation>
    <scope>NUCLEOTIDE SEQUENCE [LARGE SCALE GENOMIC DNA]</scope>
    <source>
        <strain evidence="3">JCM 17809</strain>
    </source>
</reference>
<dbReference type="InterPro" id="IPR020904">
    <property type="entry name" value="Sc_DH/Rdtase_CS"/>
</dbReference>
<dbReference type="RefSeq" id="WP_345201446.1">
    <property type="nucleotide sequence ID" value="NZ_BAABGM010000001.1"/>
</dbReference>
<dbReference type="SUPFAM" id="SSF51735">
    <property type="entry name" value="NAD(P)-binding Rossmann-fold domains"/>
    <property type="match status" value="1"/>
</dbReference>
<gene>
    <name evidence="2" type="ORF">GCM10023168_02720</name>
</gene>
<evidence type="ECO:0000256" key="1">
    <source>
        <dbReference type="ARBA" id="ARBA00006484"/>
    </source>
</evidence>
<dbReference type="Proteomes" id="UP001500945">
    <property type="component" value="Unassembled WGS sequence"/>
</dbReference>
<organism evidence="2 3">
    <name type="scientific">Fodinibacter luteus</name>
    <dbReference type="NCBI Taxonomy" id="552064"/>
    <lineage>
        <taxon>Bacteria</taxon>
        <taxon>Bacillati</taxon>
        <taxon>Actinomycetota</taxon>
        <taxon>Actinomycetes</taxon>
        <taxon>Micrococcales</taxon>
        <taxon>Intrasporangiaceae</taxon>
        <taxon>Fodinibacter (ex Wang et al. 2009)</taxon>
    </lineage>
</organism>
<dbReference type="Gene3D" id="3.40.50.720">
    <property type="entry name" value="NAD(P)-binding Rossmann-like Domain"/>
    <property type="match status" value="1"/>
</dbReference>
<dbReference type="InterPro" id="IPR036291">
    <property type="entry name" value="NAD(P)-bd_dom_sf"/>
</dbReference>
<dbReference type="PRINTS" id="PR00080">
    <property type="entry name" value="SDRFAMILY"/>
</dbReference>
<evidence type="ECO:0000313" key="3">
    <source>
        <dbReference type="Proteomes" id="UP001500945"/>
    </source>
</evidence>
<dbReference type="PANTHER" id="PTHR42879">
    <property type="entry name" value="3-OXOACYL-(ACYL-CARRIER-PROTEIN) REDUCTASE"/>
    <property type="match status" value="1"/>
</dbReference>
<protein>
    <submittedName>
        <fullName evidence="2">SDR family NAD(P)-dependent oxidoreductase</fullName>
    </submittedName>
</protein>
<name>A0ABP8JYE0_9MICO</name>
<comment type="similarity">
    <text evidence="1">Belongs to the short-chain dehydrogenases/reductases (SDR) family.</text>
</comment>
<dbReference type="InterPro" id="IPR050259">
    <property type="entry name" value="SDR"/>
</dbReference>
<dbReference type="EMBL" id="BAABGM010000001">
    <property type="protein sequence ID" value="GAA4397606.1"/>
    <property type="molecule type" value="Genomic_DNA"/>
</dbReference>
<dbReference type="PROSITE" id="PS00061">
    <property type="entry name" value="ADH_SHORT"/>
    <property type="match status" value="1"/>
</dbReference>
<evidence type="ECO:0000313" key="2">
    <source>
        <dbReference type="EMBL" id="GAA4397606.1"/>
    </source>
</evidence>
<dbReference type="PANTHER" id="PTHR42879:SF2">
    <property type="entry name" value="3-OXOACYL-[ACYL-CARRIER-PROTEIN] REDUCTASE FABG"/>
    <property type="match status" value="1"/>
</dbReference>